<feature type="domain" description="Carrier" evidence="3">
    <location>
        <begin position="961"/>
        <end position="1035"/>
    </location>
</feature>
<feature type="region of interest" description="Disordered" evidence="2">
    <location>
        <begin position="1032"/>
        <end position="1053"/>
    </location>
</feature>
<proteinExistence type="predicted"/>
<dbReference type="Gene3D" id="3.40.50.1820">
    <property type="entry name" value="alpha/beta hydrolase"/>
    <property type="match status" value="1"/>
</dbReference>
<protein>
    <submittedName>
        <fullName evidence="4">Amino acid adenylation domain-containing protein</fullName>
    </submittedName>
</protein>
<dbReference type="InterPro" id="IPR000873">
    <property type="entry name" value="AMP-dep_synth/lig_dom"/>
</dbReference>
<accession>A0ABU1PTL0</accession>
<evidence type="ECO:0000313" key="4">
    <source>
        <dbReference type="EMBL" id="MDR6593995.1"/>
    </source>
</evidence>
<dbReference type="EMBL" id="JAVDSG010000001">
    <property type="protein sequence ID" value="MDR6593995.1"/>
    <property type="molecule type" value="Genomic_DNA"/>
</dbReference>
<dbReference type="InterPro" id="IPR009081">
    <property type="entry name" value="PP-bd_ACP"/>
</dbReference>
<dbReference type="SUPFAM" id="SSF52777">
    <property type="entry name" value="CoA-dependent acyltransferases"/>
    <property type="match status" value="2"/>
</dbReference>
<gene>
    <name evidence="4" type="ORF">J2S66_002379</name>
</gene>
<dbReference type="InterPro" id="IPR045851">
    <property type="entry name" value="AMP-bd_C_sf"/>
</dbReference>
<sequence length="1053" mass="110987">MSAPGTFVFPASFGQERLWMLHEMGAGSAYHVVGGLRLTGRLDVDALRAAFQVLVDRHEALRTGVRVGQGGAVVQVATDALPVPFTTAEHAASELDDVVRAIVAEPFDLAEPPLLRAVLMRVVDAPEPRWLLVLCVHHVVVDGWSLGILLTELSAAYSALVVGAEPALPEPEVQYADFAVWQREHLSGDDVAGQREFWRGALAGVQALDLPTDRPRGADRGHGGDVVRAVLPAALLRRLAATAQAEGVTDFMVFVTAWTLVLSRWSGQDDVVIGTPVTGRPSDELDGVVGFFVNTLPLRVRLDPLADVRDLLRRCRSVCLDALANQDLPFEWLKQEAGAATGPAARLPQAMLAYQNTPPGDLRLPGVDVEPVQIATGSTQFDVGLYLAPAGDGLGAELVFATDLFDTSSARRLLDAFTLVLDGLPGHLASPLWTVPVTSPEEVARVDALGGSPEPPEPPPSITGWFEETARRTPDAVAVVADGTGEELTYAELADRSDRVAAWLRAHGVGPEVPVGVCLERGVDLAVAVLGLLKAGGAYLPLDPDWPDARLRAVVAEARPGVVLVSTGTRGRAVGDDTADVATAAAHDAAGWVRPDVPGACAAFVVFTSGSTGMPKGAVNTLDGLANRLRAMAGAIPLGPADVVVQKTPIGFDVAVPELLGPLVAGARLVFAVPGGHRDPDYLVDLFARRGVTRTHFVPSMLRAFLGSGVTGARVPALRHVQCSGEELSAALAADFTAAFPDTALHNAYGPAETAVEVTHHRVDGVAGRLPIGGPLPGVRLLVLDRHGRPAPLGVPGELHIAGVHTGRGYLGRPRLTAAAFVPHEGGARLYRSGDLARWNDDGTLTFLGRRDHQVKIRGQRVEPEEVEHVLRGHPAVTDATVVVRSDPTGSAQLVAYVVPAGPDAPGVDEVRRFAGERLPAVMVPSRVVPLERLPVNANGKVDRAALPPPPAEASGASAVAPRTPVETLLAKLWSEVLGTAEVGVTDDFYELGGDSLRAVNLLQRTRALGFEFPLATLLGRHTIEELAELADRPADEVDAGTTTPGVPAEARR</sequence>
<name>A0ABU1PTL0_9PSEU</name>
<dbReference type="InterPro" id="IPR036736">
    <property type="entry name" value="ACP-like_sf"/>
</dbReference>
<dbReference type="Gene3D" id="3.30.300.30">
    <property type="match status" value="1"/>
</dbReference>
<evidence type="ECO:0000256" key="1">
    <source>
        <dbReference type="ARBA" id="ARBA00001957"/>
    </source>
</evidence>
<dbReference type="SUPFAM" id="SSF56801">
    <property type="entry name" value="Acetyl-CoA synthetase-like"/>
    <property type="match status" value="1"/>
</dbReference>
<organism evidence="4 5">
    <name type="scientific">Saccharothrix longispora</name>
    <dbReference type="NCBI Taxonomy" id="33920"/>
    <lineage>
        <taxon>Bacteria</taxon>
        <taxon>Bacillati</taxon>
        <taxon>Actinomycetota</taxon>
        <taxon>Actinomycetes</taxon>
        <taxon>Pseudonocardiales</taxon>
        <taxon>Pseudonocardiaceae</taxon>
        <taxon>Saccharothrix</taxon>
    </lineage>
</organism>
<dbReference type="Pfam" id="PF00550">
    <property type="entry name" value="PP-binding"/>
    <property type="match status" value="1"/>
</dbReference>
<reference evidence="4 5" key="1">
    <citation type="submission" date="2023-07" db="EMBL/GenBank/DDBJ databases">
        <title>Sequencing the genomes of 1000 actinobacteria strains.</title>
        <authorList>
            <person name="Klenk H.-P."/>
        </authorList>
    </citation>
    <scope>NUCLEOTIDE SEQUENCE [LARGE SCALE GENOMIC DNA]</scope>
    <source>
        <strain evidence="4 5">DSM 43749</strain>
    </source>
</reference>
<dbReference type="InterPro" id="IPR025110">
    <property type="entry name" value="AMP-bd_C"/>
</dbReference>
<dbReference type="InterPro" id="IPR042099">
    <property type="entry name" value="ANL_N_sf"/>
</dbReference>
<evidence type="ECO:0000313" key="5">
    <source>
        <dbReference type="Proteomes" id="UP001268819"/>
    </source>
</evidence>
<dbReference type="PANTHER" id="PTHR45527">
    <property type="entry name" value="NONRIBOSOMAL PEPTIDE SYNTHETASE"/>
    <property type="match status" value="1"/>
</dbReference>
<dbReference type="CDD" id="cd19531">
    <property type="entry name" value="LCL_NRPS-like"/>
    <property type="match status" value="1"/>
</dbReference>
<dbReference type="Gene3D" id="3.30.559.30">
    <property type="entry name" value="Nonribosomal peptide synthetase, condensation domain"/>
    <property type="match status" value="1"/>
</dbReference>
<dbReference type="Pfam" id="PF00668">
    <property type="entry name" value="Condensation"/>
    <property type="match status" value="1"/>
</dbReference>
<dbReference type="SUPFAM" id="SSF47336">
    <property type="entry name" value="ACP-like"/>
    <property type="match status" value="1"/>
</dbReference>
<dbReference type="Pfam" id="PF13193">
    <property type="entry name" value="AMP-binding_C"/>
    <property type="match status" value="1"/>
</dbReference>
<dbReference type="InterPro" id="IPR023213">
    <property type="entry name" value="CAT-like_dom_sf"/>
</dbReference>
<dbReference type="PROSITE" id="PS00455">
    <property type="entry name" value="AMP_BINDING"/>
    <property type="match status" value="1"/>
</dbReference>
<dbReference type="InterPro" id="IPR029058">
    <property type="entry name" value="AB_hydrolase_fold"/>
</dbReference>
<dbReference type="InterPro" id="IPR001242">
    <property type="entry name" value="Condensation_dom"/>
</dbReference>
<dbReference type="PROSITE" id="PS50075">
    <property type="entry name" value="CARRIER"/>
    <property type="match status" value="1"/>
</dbReference>
<dbReference type="InterPro" id="IPR010071">
    <property type="entry name" value="AA_adenyl_dom"/>
</dbReference>
<dbReference type="Proteomes" id="UP001268819">
    <property type="component" value="Unassembled WGS sequence"/>
</dbReference>
<dbReference type="PANTHER" id="PTHR45527:SF1">
    <property type="entry name" value="FATTY ACID SYNTHASE"/>
    <property type="match status" value="1"/>
</dbReference>
<comment type="caution">
    <text evidence="4">The sequence shown here is derived from an EMBL/GenBank/DDBJ whole genome shotgun (WGS) entry which is preliminary data.</text>
</comment>
<keyword evidence="5" id="KW-1185">Reference proteome</keyword>
<evidence type="ECO:0000256" key="2">
    <source>
        <dbReference type="SAM" id="MobiDB-lite"/>
    </source>
</evidence>
<dbReference type="Gene3D" id="3.30.559.10">
    <property type="entry name" value="Chloramphenicol acetyltransferase-like domain"/>
    <property type="match status" value="1"/>
</dbReference>
<dbReference type="Gene3D" id="3.40.50.12780">
    <property type="entry name" value="N-terminal domain of ligase-like"/>
    <property type="match status" value="1"/>
</dbReference>
<dbReference type="InterPro" id="IPR020845">
    <property type="entry name" value="AMP-binding_CS"/>
</dbReference>
<evidence type="ECO:0000259" key="3">
    <source>
        <dbReference type="PROSITE" id="PS50075"/>
    </source>
</evidence>
<comment type="cofactor">
    <cofactor evidence="1">
        <name>pantetheine 4'-phosphate</name>
        <dbReference type="ChEBI" id="CHEBI:47942"/>
    </cofactor>
</comment>
<dbReference type="Pfam" id="PF00501">
    <property type="entry name" value="AMP-binding"/>
    <property type="match status" value="1"/>
</dbReference>
<dbReference type="RefSeq" id="WP_310306982.1">
    <property type="nucleotide sequence ID" value="NZ_BAAAXB010000001.1"/>
</dbReference>
<dbReference type="NCBIfam" id="TIGR01733">
    <property type="entry name" value="AA-adenyl-dom"/>
    <property type="match status" value="1"/>
</dbReference>